<dbReference type="Proteomes" id="UP000001052">
    <property type="component" value="Chromosome"/>
</dbReference>
<dbReference type="HAMAP" id="MF_00664">
    <property type="entry name" value="PS_decarb_PSD_A"/>
    <property type="match status" value="1"/>
</dbReference>
<keyword evidence="3 11" id="KW-0210">Decarboxylase</keyword>
<evidence type="ECO:0000256" key="3">
    <source>
        <dbReference type="ARBA" id="ARBA00022793"/>
    </source>
</evidence>
<comment type="cofactor">
    <cofactor evidence="11">
        <name>pyruvate</name>
        <dbReference type="ChEBI" id="CHEBI:15361"/>
    </cofactor>
    <text evidence="11">Binds 1 pyruvoyl group covalently per subunit.</text>
</comment>
<dbReference type="PANTHER" id="PTHR35809">
    <property type="entry name" value="ARCHAETIDYLSERINE DECARBOXYLASE PROENZYME-RELATED"/>
    <property type="match status" value="1"/>
</dbReference>
<dbReference type="OrthoDB" id="9790893at2"/>
<keyword evidence="7 11" id="KW-0594">Phospholipid biosynthesis</keyword>
<comment type="similarity">
    <text evidence="11">Belongs to the phosphatidylserine decarboxylase family. PSD-A subfamily.</text>
</comment>
<dbReference type="EMBL" id="CP001734">
    <property type="protein sequence ID" value="ACV68748.1"/>
    <property type="molecule type" value="Genomic_DNA"/>
</dbReference>
<dbReference type="KEGG" id="drt:Dret_1461"/>
<evidence type="ECO:0000256" key="1">
    <source>
        <dbReference type="ARBA" id="ARBA00022475"/>
    </source>
</evidence>
<dbReference type="NCBIfam" id="NF003678">
    <property type="entry name" value="PRK05305.1-2"/>
    <property type="match status" value="1"/>
</dbReference>
<dbReference type="STRING" id="485915.Dret_1461"/>
<keyword evidence="9 11" id="KW-1208">Phospholipid metabolism</keyword>
<keyword evidence="5 11" id="KW-0472">Membrane</keyword>
<dbReference type="UniPathway" id="UPA00558">
    <property type="reaction ID" value="UER00616"/>
</dbReference>
<keyword evidence="12" id="KW-0812">Transmembrane</keyword>
<keyword evidence="10 11" id="KW-0670">Pyruvate</keyword>
<dbReference type="InterPro" id="IPR033175">
    <property type="entry name" value="PSD-A"/>
</dbReference>
<sequence length="213" mass="23496">MQKPSCGVSLEGLPFLGFTALTTLVLAILGWWHVSLVALIATFFILHFFRDPERVVPDDPGVAVSPADGKIIAVDFHPDPITGQRRQRICVFMNVFNVHVNRMPVAGTIQKIVYYPGKFFNASLDKASADNERNVVQIRDAEGLDWTCVQIAGLVARRIICWAETGDGLARGQRMGLIKFGSRVDLYLPEGYESSLRTGDIVHAGQSVLARKT</sequence>
<proteinExistence type="inferred from homology"/>
<evidence type="ECO:0000256" key="7">
    <source>
        <dbReference type="ARBA" id="ARBA00023209"/>
    </source>
</evidence>
<dbReference type="NCBIfam" id="NF003685">
    <property type="entry name" value="PRK05305.2-5"/>
    <property type="match status" value="1"/>
</dbReference>
<dbReference type="Pfam" id="PF02666">
    <property type="entry name" value="PS_Dcarbxylase"/>
    <property type="match status" value="1"/>
</dbReference>
<evidence type="ECO:0000256" key="4">
    <source>
        <dbReference type="ARBA" id="ARBA00023098"/>
    </source>
</evidence>
<comment type="function">
    <text evidence="11">Catalyzes the formation of phosphatidylethanolamine (PtdEtn) from phosphatidylserine (PtdSer).</text>
</comment>
<feature type="transmembrane region" description="Helical" evidence="12">
    <location>
        <begin position="20"/>
        <end position="46"/>
    </location>
</feature>
<dbReference type="InterPro" id="IPR003817">
    <property type="entry name" value="PS_Dcarbxylase"/>
</dbReference>
<dbReference type="AlphaFoldDB" id="C8X2V1"/>
<evidence type="ECO:0000256" key="6">
    <source>
        <dbReference type="ARBA" id="ARBA00023145"/>
    </source>
</evidence>
<organism evidence="13 14">
    <name type="scientific">Desulfohalobium retbaense (strain ATCC 49708 / DSM 5692 / JCM 16813 / HR100)</name>
    <dbReference type="NCBI Taxonomy" id="485915"/>
    <lineage>
        <taxon>Bacteria</taxon>
        <taxon>Pseudomonadati</taxon>
        <taxon>Thermodesulfobacteriota</taxon>
        <taxon>Desulfovibrionia</taxon>
        <taxon>Desulfovibrionales</taxon>
        <taxon>Desulfohalobiaceae</taxon>
        <taxon>Desulfohalobium</taxon>
    </lineage>
</organism>
<evidence type="ECO:0000313" key="13">
    <source>
        <dbReference type="EMBL" id="ACV68748.1"/>
    </source>
</evidence>
<keyword evidence="2 11" id="KW-0444">Lipid biosynthesis</keyword>
<dbReference type="EC" id="4.1.1.65" evidence="11"/>
<comment type="subunit">
    <text evidence="11">Heterodimer of a large membrane-associated beta subunit and a small pyruvoyl-containing alpha subunit.</text>
</comment>
<accession>C8X2V1</accession>
<comment type="catalytic activity">
    <reaction evidence="11">
        <text>a 1,2-diacyl-sn-glycero-3-phospho-L-serine + H(+) = a 1,2-diacyl-sn-glycero-3-phosphoethanolamine + CO2</text>
        <dbReference type="Rhea" id="RHEA:20828"/>
        <dbReference type="ChEBI" id="CHEBI:15378"/>
        <dbReference type="ChEBI" id="CHEBI:16526"/>
        <dbReference type="ChEBI" id="CHEBI:57262"/>
        <dbReference type="ChEBI" id="CHEBI:64612"/>
        <dbReference type="EC" id="4.1.1.65"/>
    </reaction>
</comment>
<feature type="chain" id="PRO_5023529312" description="Phosphatidylserine decarboxylase beta chain" evidence="11">
    <location>
        <begin position="1"/>
        <end position="181"/>
    </location>
</feature>
<dbReference type="GO" id="GO:0005886">
    <property type="term" value="C:plasma membrane"/>
    <property type="evidence" value="ECO:0007669"/>
    <property type="project" value="UniProtKB-SubCell"/>
</dbReference>
<reference evidence="14" key="1">
    <citation type="submission" date="2009-09" db="EMBL/GenBank/DDBJ databases">
        <title>The complete chromosome of Desulfohalobium retbaense DSM 5692.</title>
        <authorList>
            <consortium name="US DOE Joint Genome Institute (JGI-PGF)"/>
            <person name="Lucas S."/>
            <person name="Copeland A."/>
            <person name="Lapidus A."/>
            <person name="Glavina del Rio T."/>
            <person name="Dalin E."/>
            <person name="Tice H."/>
            <person name="Bruce D."/>
            <person name="Goodwin L."/>
            <person name="Pitluck S."/>
            <person name="Kyrpides N."/>
            <person name="Mavromatis K."/>
            <person name="Ivanova N."/>
            <person name="Mikhailova N."/>
            <person name="Munk A.C."/>
            <person name="Brettin T."/>
            <person name="Detter J.C."/>
            <person name="Han C."/>
            <person name="Tapia R."/>
            <person name="Larimer F."/>
            <person name="Land M."/>
            <person name="Hauser L."/>
            <person name="Markowitz V."/>
            <person name="Cheng J.-F."/>
            <person name="Hugenholtz P."/>
            <person name="Woyke T."/>
            <person name="Wu D."/>
            <person name="Spring S."/>
            <person name="Klenk H.-P."/>
            <person name="Eisen J.A."/>
        </authorList>
    </citation>
    <scope>NUCLEOTIDE SEQUENCE [LARGE SCALE GENOMIC DNA]</scope>
    <source>
        <strain evidence="14">DSM 5692</strain>
    </source>
</reference>
<dbReference type="RefSeq" id="WP_015751895.1">
    <property type="nucleotide sequence ID" value="NC_013223.1"/>
</dbReference>
<reference evidence="13 14" key="2">
    <citation type="journal article" date="2010" name="Stand. Genomic Sci.">
        <title>Complete genome sequence of Desulfohalobium retbaense type strain (HR(100)).</title>
        <authorList>
            <person name="Spring S."/>
            <person name="Nolan M."/>
            <person name="Lapidus A."/>
            <person name="Glavina Del Rio T."/>
            <person name="Copeland A."/>
            <person name="Tice H."/>
            <person name="Cheng J.F."/>
            <person name="Lucas S."/>
            <person name="Land M."/>
            <person name="Chen F."/>
            <person name="Bruce D."/>
            <person name="Goodwin L."/>
            <person name="Pitluck S."/>
            <person name="Ivanova N."/>
            <person name="Mavromatis K."/>
            <person name="Mikhailova N."/>
            <person name="Pati A."/>
            <person name="Chen A."/>
            <person name="Palaniappan K."/>
            <person name="Hauser L."/>
            <person name="Chang Y.J."/>
            <person name="Jeffries C.D."/>
            <person name="Munk C."/>
            <person name="Kiss H."/>
            <person name="Chain P."/>
            <person name="Han C."/>
            <person name="Brettin T."/>
            <person name="Detter J.C."/>
            <person name="Schuler E."/>
            <person name="Goker M."/>
            <person name="Rohde M."/>
            <person name="Bristow J."/>
            <person name="Eisen J.A."/>
            <person name="Markowitz V."/>
            <person name="Hugenholtz P."/>
            <person name="Kyrpides N.C."/>
            <person name="Klenk H.P."/>
        </authorList>
    </citation>
    <scope>NUCLEOTIDE SEQUENCE [LARGE SCALE GENOMIC DNA]</scope>
    <source>
        <strain evidence="13 14">DSM 5692</strain>
    </source>
</reference>
<dbReference type="PANTHER" id="PTHR35809:SF1">
    <property type="entry name" value="ARCHAETIDYLSERINE DECARBOXYLASE PROENZYME-RELATED"/>
    <property type="match status" value="1"/>
</dbReference>
<keyword evidence="12" id="KW-1133">Transmembrane helix</keyword>
<dbReference type="GO" id="GO:0006646">
    <property type="term" value="P:phosphatidylethanolamine biosynthetic process"/>
    <property type="evidence" value="ECO:0007669"/>
    <property type="project" value="UniProtKB-UniRule"/>
</dbReference>
<comment type="pathway">
    <text evidence="11">Phospholipid metabolism; phosphatidylethanolamine biosynthesis; phosphatidylethanolamine from CDP-diacylglycerol: step 2/2.</text>
</comment>
<dbReference type="eggNOG" id="COG0688">
    <property type="taxonomic scope" value="Bacteria"/>
</dbReference>
<protein>
    <recommendedName>
        <fullName evidence="11">Phosphatidylserine decarboxylase proenzyme</fullName>
        <ecNumber evidence="11">4.1.1.65</ecNumber>
    </recommendedName>
    <component>
        <recommendedName>
            <fullName evidence="11">Phosphatidylserine decarboxylase alpha chain</fullName>
        </recommendedName>
    </component>
    <component>
        <recommendedName>
            <fullName evidence="11">Phosphatidylserine decarboxylase beta chain</fullName>
        </recommendedName>
    </component>
</protein>
<dbReference type="HOGENOM" id="CLU_072492_0_0_7"/>
<evidence type="ECO:0000256" key="5">
    <source>
        <dbReference type="ARBA" id="ARBA00023136"/>
    </source>
</evidence>
<name>C8X2V1_DESRD</name>
<keyword evidence="1 11" id="KW-1003">Cell membrane</keyword>
<evidence type="ECO:0000256" key="11">
    <source>
        <dbReference type="HAMAP-Rule" id="MF_00664"/>
    </source>
</evidence>
<evidence type="ECO:0000256" key="10">
    <source>
        <dbReference type="ARBA" id="ARBA00023317"/>
    </source>
</evidence>
<keyword evidence="8 11" id="KW-0456">Lyase</keyword>
<keyword evidence="14" id="KW-1185">Reference proteome</keyword>
<feature type="chain" id="PRO_5023529313" description="Phosphatidylserine decarboxylase alpha chain" evidence="11">
    <location>
        <begin position="182"/>
        <end position="213"/>
    </location>
</feature>
<feature type="site" description="Cleavage (non-hydrolytic); by autocatalysis" evidence="11">
    <location>
        <begin position="181"/>
        <end position="182"/>
    </location>
</feature>
<evidence type="ECO:0000256" key="2">
    <source>
        <dbReference type="ARBA" id="ARBA00022516"/>
    </source>
</evidence>
<evidence type="ECO:0000256" key="9">
    <source>
        <dbReference type="ARBA" id="ARBA00023264"/>
    </source>
</evidence>
<feature type="modified residue" description="Pyruvic acid (Ser); by autocatalysis" evidence="11">
    <location>
        <position position="182"/>
    </location>
</feature>
<gene>
    <name evidence="11" type="primary">psd</name>
    <name evidence="13" type="ordered locus">Dret_1461</name>
</gene>
<feature type="active site" description="Schiff-base intermediate with substrate; via pyruvic acid" evidence="11">
    <location>
        <position position="182"/>
    </location>
</feature>
<comment type="PTM">
    <text evidence="11">Is synthesized initially as an inactive proenzyme. Formation of the active enzyme involves a self-maturation process in which the active site pyruvoyl group is generated from an internal serine residue via an autocatalytic post-translational modification. Two non-identical subunits are generated from the proenzyme in this reaction, and the pyruvate is formed at the N-terminus of the alpha chain, which is derived from the carboxyl end of the proenzyme. The post-translation cleavage follows an unusual pathway, termed non-hydrolytic serinolysis, in which the side chain hydroxyl group of the serine supplies its oxygen atom to form the C-terminus of the beta chain, while the remainder of the serine residue undergoes an oxidative deamination to produce ammonia and the pyruvoyl prosthetic group on the alpha chain.</text>
</comment>
<evidence type="ECO:0000313" key="14">
    <source>
        <dbReference type="Proteomes" id="UP000001052"/>
    </source>
</evidence>
<keyword evidence="6 11" id="KW-0865">Zymogen</keyword>
<keyword evidence="4 11" id="KW-0443">Lipid metabolism</keyword>
<evidence type="ECO:0000256" key="12">
    <source>
        <dbReference type="SAM" id="Phobius"/>
    </source>
</evidence>
<comment type="subcellular location">
    <subcellularLocation>
        <location evidence="11">Cell membrane</location>
        <topology evidence="11">Peripheral membrane protein</topology>
    </subcellularLocation>
</comment>
<dbReference type="GO" id="GO:0004609">
    <property type="term" value="F:phosphatidylserine decarboxylase activity"/>
    <property type="evidence" value="ECO:0007669"/>
    <property type="project" value="UniProtKB-UniRule"/>
</dbReference>
<evidence type="ECO:0000256" key="8">
    <source>
        <dbReference type="ARBA" id="ARBA00023239"/>
    </source>
</evidence>